<proteinExistence type="predicted"/>
<feature type="domain" description="Aminoglycoside phosphotransferase" evidence="1">
    <location>
        <begin position="37"/>
        <end position="273"/>
    </location>
</feature>
<gene>
    <name evidence="2" type="ORF">FVR03_13280</name>
</gene>
<evidence type="ECO:0000313" key="2">
    <source>
        <dbReference type="EMBL" id="TXK44853.1"/>
    </source>
</evidence>
<keyword evidence="2" id="KW-0808">Transferase</keyword>
<reference evidence="2 3" key="1">
    <citation type="submission" date="2019-08" db="EMBL/GenBank/DDBJ databases">
        <authorList>
            <person name="Shi S."/>
        </authorList>
    </citation>
    <scope>NUCLEOTIDE SEQUENCE [LARGE SCALE GENOMIC DNA]</scope>
    <source>
        <strain evidence="2 3">GY10130</strain>
    </source>
</reference>
<dbReference type="InterPro" id="IPR002575">
    <property type="entry name" value="Aminoglycoside_PTrfase"/>
</dbReference>
<sequence length="312" mass="35305">MNTKEKLDTPTPISPAALLALARQHGLALQPDTFTYNETGLDFQVVQARHENDSHWILRIPRRPDVLPRAENERKVLQFLQDKLPVAVPNWQVYHPQLIAYPRLAGTPVANIDMENMCYIWNLDHEHLPEQFIASLGQALAALHAQDAQAAAQAGVKVHQPEQLRENLRAQMLLVQKEIGVAHSLWQQWQNWLSDDSYWPQHTSLVHGDLQAAHILTNESGIVNGFLDWTEAEISDPAIDFVSMLASFGEDITKRLLQAYEKAGGKVWPRMLEHIWQRHAAYGVTIGLFVLESGTDDYLLMARQALGLEEQA</sequence>
<dbReference type="GO" id="GO:0016740">
    <property type="term" value="F:transferase activity"/>
    <property type="evidence" value="ECO:0007669"/>
    <property type="project" value="UniProtKB-KW"/>
</dbReference>
<dbReference type="SUPFAM" id="SSF56112">
    <property type="entry name" value="Protein kinase-like (PK-like)"/>
    <property type="match status" value="1"/>
</dbReference>
<dbReference type="AlphaFoldDB" id="A0A5C8K5E7"/>
<dbReference type="OrthoDB" id="3806873at2"/>
<dbReference type="RefSeq" id="WP_147922239.1">
    <property type="nucleotide sequence ID" value="NZ_VRTY01000047.1"/>
</dbReference>
<accession>A0A5C8K5E7</accession>
<dbReference type="InterPro" id="IPR051678">
    <property type="entry name" value="AGP_Transferase"/>
</dbReference>
<dbReference type="InterPro" id="IPR011009">
    <property type="entry name" value="Kinase-like_dom_sf"/>
</dbReference>
<organism evidence="2 3">
    <name type="scientific">Pontibacter qinzhouensis</name>
    <dbReference type="NCBI Taxonomy" id="2603253"/>
    <lineage>
        <taxon>Bacteria</taxon>
        <taxon>Pseudomonadati</taxon>
        <taxon>Bacteroidota</taxon>
        <taxon>Cytophagia</taxon>
        <taxon>Cytophagales</taxon>
        <taxon>Hymenobacteraceae</taxon>
        <taxon>Pontibacter</taxon>
    </lineage>
</organism>
<dbReference type="PANTHER" id="PTHR21310:SF15">
    <property type="entry name" value="AMINOGLYCOSIDE PHOSPHOTRANSFERASE DOMAIN-CONTAINING PROTEIN"/>
    <property type="match status" value="1"/>
</dbReference>
<dbReference type="PANTHER" id="PTHR21310">
    <property type="entry name" value="AMINOGLYCOSIDE PHOSPHOTRANSFERASE-RELATED-RELATED"/>
    <property type="match status" value="1"/>
</dbReference>
<dbReference type="CDD" id="cd05152">
    <property type="entry name" value="MPH2"/>
    <property type="match status" value="1"/>
</dbReference>
<comment type="caution">
    <text evidence="2">The sequence shown here is derived from an EMBL/GenBank/DDBJ whole genome shotgun (WGS) entry which is preliminary data.</text>
</comment>
<dbReference type="Gene3D" id="3.90.1200.10">
    <property type="match status" value="1"/>
</dbReference>
<keyword evidence="3" id="KW-1185">Reference proteome</keyword>
<evidence type="ECO:0000313" key="3">
    <source>
        <dbReference type="Proteomes" id="UP000321926"/>
    </source>
</evidence>
<dbReference type="Proteomes" id="UP000321926">
    <property type="component" value="Unassembled WGS sequence"/>
</dbReference>
<protein>
    <submittedName>
        <fullName evidence="2">Phosphotransferase</fullName>
    </submittedName>
</protein>
<dbReference type="Pfam" id="PF01636">
    <property type="entry name" value="APH"/>
    <property type="match status" value="1"/>
</dbReference>
<dbReference type="EMBL" id="VRTY01000047">
    <property type="protein sequence ID" value="TXK44853.1"/>
    <property type="molecule type" value="Genomic_DNA"/>
</dbReference>
<evidence type="ECO:0000259" key="1">
    <source>
        <dbReference type="Pfam" id="PF01636"/>
    </source>
</evidence>
<dbReference type="Gene3D" id="3.30.200.20">
    <property type="entry name" value="Phosphorylase Kinase, domain 1"/>
    <property type="match status" value="1"/>
</dbReference>
<name>A0A5C8K5E7_9BACT</name>